<feature type="compositionally biased region" description="Polar residues" evidence="1">
    <location>
        <begin position="44"/>
        <end position="55"/>
    </location>
</feature>
<feature type="region of interest" description="Disordered" evidence="1">
    <location>
        <begin position="30"/>
        <end position="55"/>
    </location>
</feature>
<keyword evidence="3" id="KW-1185">Reference proteome</keyword>
<dbReference type="AlphaFoldDB" id="A0A108U8F2"/>
<protein>
    <submittedName>
        <fullName evidence="2">Uncharacterized protein</fullName>
    </submittedName>
</protein>
<organism evidence="2 3">
    <name type="scientific">Lysobacter capsici AZ78</name>
    <dbReference type="NCBI Taxonomy" id="1444315"/>
    <lineage>
        <taxon>Bacteria</taxon>
        <taxon>Pseudomonadati</taxon>
        <taxon>Pseudomonadota</taxon>
        <taxon>Gammaproteobacteria</taxon>
        <taxon>Lysobacterales</taxon>
        <taxon>Lysobacteraceae</taxon>
        <taxon>Lysobacter</taxon>
    </lineage>
</organism>
<gene>
    <name evidence="2" type="ORF">AZ78_1988</name>
</gene>
<evidence type="ECO:0000256" key="1">
    <source>
        <dbReference type="SAM" id="MobiDB-lite"/>
    </source>
</evidence>
<evidence type="ECO:0000313" key="2">
    <source>
        <dbReference type="EMBL" id="KWS04439.1"/>
    </source>
</evidence>
<dbReference type="EMBL" id="JAJA02000001">
    <property type="protein sequence ID" value="KWS04439.1"/>
    <property type="molecule type" value="Genomic_DNA"/>
</dbReference>
<comment type="caution">
    <text evidence="2">The sequence shown here is derived from an EMBL/GenBank/DDBJ whole genome shotgun (WGS) entry which is preliminary data.</text>
</comment>
<name>A0A108U8F2_9GAMM</name>
<accession>A0A108U8F2</accession>
<proteinExistence type="predicted"/>
<reference evidence="2 3" key="1">
    <citation type="journal article" date="2014" name="Genome Announc.">
        <title>Draft Genome Sequence of Lysobacter capsici AZ78, a Bacterium Antagonistic to Plant-Pathogenic Oomycetes.</title>
        <authorList>
            <person name="Puopolo G."/>
            <person name="Sonego P."/>
            <person name="Engelen K."/>
            <person name="Pertot I."/>
        </authorList>
    </citation>
    <scope>NUCLEOTIDE SEQUENCE [LARGE SCALE GENOMIC DNA]</scope>
    <source>
        <strain evidence="2 3">AZ78</strain>
    </source>
</reference>
<evidence type="ECO:0000313" key="3">
    <source>
        <dbReference type="Proteomes" id="UP000023435"/>
    </source>
</evidence>
<dbReference type="Proteomes" id="UP000023435">
    <property type="component" value="Unassembled WGS sequence"/>
</dbReference>
<sequence>MHLLGGDRGGSIALSRARTSRTALRFAALAAGGQGDDEGKGATGAQSGTWSHAVL</sequence>